<dbReference type="Proteomes" id="UP000248326">
    <property type="component" value="Unassembled WGS sequence"/>
</dbReference>
<comment type="similarity">
    <text evidence="1">Belongs to the NAD(P)-dependent epimerase/dehydratase family.</text>
</comment>
<protein>
    <submittedName>
        <fullName evidence="3">Nucleoside-diphosphate-sugar epimerase</fullName>
    </submittedName>
</protein>
<dbReference type="Pfam" id="PF01370">
    <property type="entry name" value="Epimerase"/>
    <property type="match status" value="1"/>
</dbReference>
<dbReference type="RefSeq" id="WP_110885433.1">
    <property type="nucleotide sequence ID" value="NZ_QJSX01000002.1"/>
</dbReference>
<reference evidence="3 4" key="1">
    <citation type="submission" date="2018-06" db="EMBL/GenBank/DDBJ databases">
        <title>Genomic Encyclopedia of Type Strains, Phase IV (KMG-IV): sequencing the most valuable type-strain genomes for metagenomic binning, comparative biology and taxonomic classification.</title>
        <authorList>
            <person name="Goeker M."/>
        </authorList>
    </citation>
    <scope>NUCLEOTIDE SEQUENCE [LARGE SCALE GENOMIC DNA]</scope>
    <source>
        <strain evidence="3 4">DSM 18048</strain>
    </source>
</reference>
<name>A0A318SMK1_9DEIO</name>
<evidence type="ECO:0000313" key="3">
    <source>
        <dbReference type="EMBL" id="PYE55903.1"/>
    </source>
</evidence>
<comment type="caution">
    <text evidence="3">The sequence shown here is derived from an EMBL/GenBank/DDBJ whole genome shotgun (WGS) entry which is preliminary data.</text>
</comment>
<sequence length="300" mass="33812">MDGALVKRALVTGATGFLGQRLARRLRESGWNVWAFVREDVGQVHQALERDGIRLAVGNHRTLLQSVRPDIVFHLATLFIAEHTSEQVEALVDANIKFGAQLLEAMREADVERLVTAASFWQFDEHGDVLPLNLYAATKQAFDVLVRYYEDAYDLRSTTLVLYDTYGEGDARRKLLRLLRDALHSGETLRMSPGQQQIDLVHADDVARAFVLAADGLLDGSLPSGHHFVVSSGAPMTVQSLVAEVRRVTGKDLKVEWGARPYRHRERMKLWQGGERLPVWHPSVSLSEGLRRYLLEEHDK</sequence>
<dbReference type="EMBL" id="QJSX01000002">
    <property type="protein sequence ID" value="PYE55903.1"/>
    <property type="molecule type" value="Genomic_DNA"/>
</dbReference>
<dbReference type="PANTHER" id="PTHR43000">
    <property type="entry name" value="DTDP-D-GLUCOSE 4,6-DEHYDRATASE-RELATED"/>
    <property type="match status" value="1"/>
</dbReference>
<dbReference type="AlphaFoldDB" id="A0A318SMK1"/>
<evidence type="ECO:0000313" key="4">
    <source>
        <dbReference type="Proteomes" id="UP000248326"/>
    </source>
</evidence>
<dbReference type="OrthoDB" id="9801773at2"/>
<feature type="domain" description="NAD-dependent epimerase/dehydratase" evidence="2">
    <location>
        <begin position="9"/>
        <end position="215"/>
    </location>
</feature>
<dbReference type="InterPro" id="IPR001509">
    <property type="entry name" value="Epimerase_deHydtase"/>
</dbReference>
<dbReference type="InterPro" id="IPR036291">
    <property type="entry name" value="NAD(P)-bd_dom_sf"/>
</dbReference>
<proteinExistence type="inferred from homology"/>
<organism evidence="3 4">
    <name type="scientific">Deinococcus yavapaiensis KR-236</name>
    <dbReference type="NCBI Taxonomy" id="694435"/>
    <lineage>
        <taxon>Bacteria</taxon>
        <taxon>Thermotogati</taxon>
        <taxon>Deinococcota</taxon>
        <taxon>Deinococci</taxon>
        <taxon>Deinococcales</taxon>
        <taxon>Deinococcaceae</taxon>
        <taxon>Deinococcus</taxon>
    </lineage>
</organism>
<keyword evidence="4" id="KW-1185">Reference proteome</keyword>
<gene>
    <name evidence="3" type="ORF">DES52_102269</name>
</gene>
<evidence type="ECO:0000256" key="1">
    <source>
        <dbReference type="ARBA" id="ARBA00007637"/>
    </source>
</evidence>
<dbReference type="SUPFAM" id="SSF51735">
    <property type="entry name" value="NAD(P)-binding Rossmann-fold domains"/>
    <property type="match status" value="1"/>
</dbReference>
<evidence type="ECO:0000259" key="2">
    <source>
        <dbReference type="Pfam" id="PF01370"/>
    </source>
</evidence>
<dbReference type="Gene3D" id="3.40.50.720">
    <property type="entry name" value="NAD(P)-binding Rossmann-like Domain"/>
    <property type="match status" value="1"/>
</dbReference>
<accession>A0A318SMK1</accession>